<proteinExistence type="predicted"/>
<name>A0A378QWM7_9GAMM</name>
<feature type="region of interest" description="Disordered" evidence="2">
    <location>
        <begin position="147"/>
        <end position="223"/>
    </location>
</feature>
<feature type="chain" id="PRO_5016937585" evidence="3">
    <location>
        <begin position="30"/>
        <end position="440"/>
    </location>
</feature>
<evidence type="ECO:0000256" key="3">
    <source>
        <dbReference type="SAM" id="SignalP"/>
    </source>
</evidence>
<dbReference type="GO" id="GO:0015679">
    <property type="term" value="P:plasma membrane copper ion transport"/>
    <property type="evidence" value="ECO:0007669"/>
    <property type="project" value="TreeGrafter"/>
</dbReference>
<dbReference type="PANTHER" id="PTHR30097">
    <property type="entry name" value="CATION EFFLUX SYSTEM PROTEIN CUSB"/>
    <property type="match status" value="1"/>
</dbReference>
<dbReference type="STRING" id="1122244.GCA_000426885_00251"/>
<evidence type="ECO:0000313" key="4">
    <source>
        <dbReference type="EMBL" id="STZ07335.1"/>
    </source>
</evidence>
<reference evidence="4 5" key="1">
    <citation type="submission" date="2018-06" db="EMBL/GenBank/DDBJ databases">
        <authorList>
            <consortium name="Pathogen Informatics"/>
            <person name="Doyle S."/>
        </authorList>
    </citation>
    <scope>NUCLEOTIDE SEQUENCE [LARGE SCALE GENOMIC DNA]</scope>
    <source>
        <strain evidence="4 5">NCTC12877</strain>
    </source>
</reference>
<dbReference type="GO" id="GO:0030313">
    <property type="term" value="C:cell envelope"/>
    <property type="evidence" value="ECO:0007669"/>
    <property type="project" value="TreeGrafter"/>
</dbReference>
<dbReference type="AlphaFoldDB" id="A0A378QWM7"/>
<protein>
    <submittedName>
        <fullName evidence="4">Branched-chain alpha-keto acid dehydrogenase subunit E2</fullName>
    </submittedName>
</protein>
<dbReference type="OrthoDB" id="6646414at2"/>
<dbReference type="GO" id="GO:0060003">
    <property type="term" value="P:copper ion export"/>
    <property type="evidence" value="ECO:0007669"/>
    <property type="project" value="TreeGrafter"/>
</dbReference>
<sequence length="440" mass="48193">MNLPFCSLFCQSSWRSLSALVVLSLLVSACEPVPDAKLTDLESFDDKHERDGLVHGNTAVRPPTDADNAKITINGDNVTLATAHVMAIKSERYQPVFRLEGVIIPHKQTTISLPQDGKLDRMLVKVGDTVKVGDIVGKFYQETVTFADNPDNISDDSLNDNPSDDDTIADDTGKPADNANTDKQNTNKAENTKTSEKSKDQSKNTGKISPQEQTDDTDDEIPITPIITKTPFDVKSPMTGKVDAIFINDKDKTHPQTTPVLVISDERFIKFISPLPADFADYLAIGDGVSFDTEDGRSFGGQIQEIAPNPKVRGMMEIHVAITPEQVKKAQLTLGERVGGYVNYGQIDVGVLVPAFAIFDDELNPMDLSELTKPPYRPATPRPAWLWTVGQDERLALSKIVVIEYQPESDQYLIAGIALDGLVVLANLPKQAHGGRVRLK</sequence>
<feature type="compositionally biased region" description="Acidic residues" evidence="2">
    <location>
        <begin position="153"/>
        <end position="169"/>
    </location>
</feature>
<evidence type="ECO:0000256" key="1">
    <source>
        <dbReference type="ARBA" id="ARBA00022448"/>
    </source>
</evidence>
<dbReference type="InterPro" id="IPR051909">
    <property type="entry name" value="MFP_Cation_Efflux"/>
</dbReference>
<dbReference type="Proteomes" id="UP000254065">
    <property type="component" value="Unassembled WGS sequence"/>
</dbReference>
<evidence type="ECO:0000313" key="5">
    <source>
        <dbReference type="Proteomes" id="UP000254065"/>
    </source>
</evidence>
<organism evidence="4 5">
    <name type="scientific">Moraxella caprae</name>
    <dbReference type="NCBI Taxonomy" id="90240"/>
    <lineage>
        <taxon>Bacteria</taxon>
        <taxon>Pseudomonadati</taxon>
        <taxon>Pseudomonadota</taxon>
        <taxon>Gammaproteobacteria</taxon>
        <taxon>Moraxellales</taxon>
        <taxon>Moraxellaceae</taxon>
        <taxon>Moraxella</taxon>
    </lineage>
</organism>
<feature type="compositionally biased region" description="Basic and acidic residues" evidence="2">
    <location>
        <begin position="190"/>
        <end position="202"/>
    </location>
</feature>
<keyword evidence="3" id="KW-0732">Signal</keyword>
<evidence type="ECO:0000256" key="2">
    <source>
        <dbReference type="SAM" id="MobiDB-lite"/>
    </source>
</evidence>
<dbReference type="PANTHER" id="PTHR30097:SF4">
    <property type="entry name" value="SLR6042 PROTEIN"/>
    <property type="match status" value="1"/>
</dbReference>
<dbReference type="EMBL" id="UGQB01000004">
    <property type="protein sequence ID" value="STZ07335.1"/>
    <property type="molecule type" value="Genomic_DNA"/>
</dbReference>
<accession>A0A378QWM7</accession>
<keyword evidence="1" id="KW-0813">Transport</keyword>
<dbReference type="RefSeq" id="WP_115341010.1">
    <property type="nucleotide sequence ID" value="NZ_UGQB01000004.1"/>
</dbReference>
<feature type="compositionally biased region" description="Polar residues" evidence="2">
    <location>
        <begin position="178"/>
        <end position="189"/>
    </location>
</feature>
<feature type="signal peptide" evidence="3">
    <location>
        <begin position="1"/>
        <end position="29"/>
    </location>
</feature>
<gene>
    <name evidence="4" type="ORF">NCTC12877_00298</name>
</gene>
<keyword evidence="5" id="KW-1185">Reference proteome</keyword>